<evidence type="ECO:0000313" key="3">
    <source>
        <dbReference type="Proteomes" id="UP000620124"/>
    </source>
</evidence>
<dbReference type="EMBL" id="JACAZI010000004">
    <property type="protein sequence ID" value="KAF7362498.1"/>
    <property type="molecule type" value="Genomic_DNA"/>
</dbReference>
<accession>A0A8H6YM66</accession>
<feature type="compositionally biased region" description="Polar residues" evidence="1">
    <location>
        <begin position="27"/>
        <end position="39"/>
    </location>
</feature>
<protein>
    <submittedName>
        <fullName evidence="2">Uncharacterized protein</fullName>
    </submittedName>
</protein>
<feature type="compositionally biased region" description="Polar residues" evidence="1">
    <location>
        <begin position="47"/>
        <end position="60"/>
    </location>
</feature>
<organism evidence="2 3">
    <name type="scientific">Mycena venus</name>
    <dbReference type="NCBI Taxonomy" id="2733690"/>
    <lineage>
        <taxon>Eukaryota</taxon>
        <taxon>Fungi</taxon>
        <taxon>Dikarya</taxon>
        <taxon>Basidiomycota</taxon>
        <taxon>Agaricomycotina</taxon>
        <taxon>Agaricomycetes</taxon>
        <taxon>Agaricomycetidae</taxon>
        <taxon>Agaricales</taxon>
        <taxon>Marasmiineae</taxon>
        <taxon>Mycenaceae</taxon>
        <taxon>Mycena</taxon>
    </lineage>
</organism>
<gene>
    <name evidence="2" type="ORF">MVEN_00597500</name>
</gene>
<dbReference type="AlphaFoldDB" id="A0A8H6YM66"/>
<evidence type="ECO:0000313" key="2">
    <source>
        <dbReference type="EMBL" id="KAF7362498.1"/>
    </source>
</evidence>
<feature type="compositionally biased region" description="Polar residues" evidence="1">
    <location>
        <begin position="1"/>
        <end position="19"/>
    </location>
</feature>
<dbReference type="OrthoDB" id="3065013at2759"/>
<proteinExistence type="predicted"/>
<evidence type="ECO:0000256" key="1">
    <source>
        <dbReference type="SAM" id="MobiDB-lite"/>
    </source>
</evidence>
<feature type="region of interest" description="Disordered" evidence="1">
    <location>
        <begin position="1"/>
        <end position="62"/>
    </location>
</feature>
<comment type="caution">
    <text evidence="2">The sequence shown here is derived from an EMBL/GenBank/DDBJ whole genome shotgun (WGS) entry which is preliminary data.</text>
</comment>
<reference evidence="2" key="1">
    <citation type="submission" date="2020-05" db="EMBL/GenBank/DDBJ databases">
        <title>Mycena genomes resolve the evolution of fungal bioluminescence.</title>
        <authorList>
            <person name="Tsai I.J."/>
        </authorList>
    </citation>
    <scope>NUCLEOTIDE SEQUENCE</scope>
    <source>
        <strain evidence="2">CCC161011</strain>
    </source>
</reference>
<dbReference type="Proteomes" id="UP000620124">
    <property type="component" value="Unassembled WGS sequence"/>
</dbReference>
<name>A0A8H6YM66_9AGAR</name>
<keyword evidence="3" id="KW-1185">Reference proteome</keyword>
<sequence length="276" mass="30239">MIALTNSGAYHAVPSNNGGDSPEVWWTDSQQDYHPSPINSDFAESHSLANSSGALSTSSEIYDENAENIDPNSRERKDQQTHHVSVFSGTANVLCDSTSSIAHQPLPQHDRAPDDAEPIAAPVPLPYSARSKEVLSAMISPVQPSGFPKPGIEESHIYDNSIAYAQSAAYPQPAYILPVRLISLLFVSLVMYKYAQASETVTNFSSNAPHGPQYNNNLSREVVQYTDAFPAPRKQIRPVSPATLIALTEPFLMAWIHDYPPLRPLPSPFFPNAEPR</sequence>